<evidence type="ECO:0000313" key="2">
    <source>
        <dbReference type="EMBL" id="GAA4852580.1"/>
    </source>
</evidence>
<sequence length="281" mass="30924">MIAFIDLDGLEEALPWYLRDQGKNKKPLLTFGLHNVEVPTVSRRAYLDGGALNPANWIVFTGNSTFSIYNGAAEFYNLAMEGVTGTEILMNQSEQVQDFLNKAGPEEYKDLLSNPILYENLVATLLTRKVSQYLKNPTRNNKSLAGSIKDVNVGKYKSGLPGAGKNNCTNCVIAVDTHLQGRKASAMPYALDIDGTYTPRPVDVKVLENHFSSKFTSTNQKKLMSLGEGKRGVIFGIHKKSNLGHVFNIANQNGKINIIDGQTGGTQNLSDWKSLHFLPTN</sequence>
<evidence type="ECO:0000313" key="3">
    <source>
        <dbReference type="Proteomes" id="UP001500298"/>
    </source>
</evidence>
<keyword evidence="3" id="KW-1185">Reference proteome</keyword>
<evidence type="ECO:0000259" key="1">
    <source>
        <dbReference type="Pfam" id="PF15644"/>
    </source>
</evidence>
<dbReference type="EMBL" id="BAABJX010000074">
    <property type="protein sequence ID" value="GAA4852580.1"/>
    <property type="molecule type" value="Genomic_DNA"/>
</dbReference>
<dbReference type="Pfam" id="PF15644">
    <property type="entry name" value="Gln_amidase"/>
    <property type="match status" value="1"/>
</dbReference>
<reference evidence="3" key="1">
    <citation type="journal article" date="2019" name="Int. J. Syst. Evol. Microbiol.">
        <title>The Global Catalogue of Microorganisms (GCM) 10K type strain sequencing project: providing services to taxonomists for standard genome sequencing and annotation.</title>
        <authorList>
            <consortium name="The Broad Institute Genomics Platform"/>
            <consortium name="The Broad Institute Genome Sequencing Center for Infectious Disease"/>
            <person name="Wu L."/>
            <person name="Ma J."/>
        </authorList>
    </citation>
    <scope>NUCLEOTIDE SEQUENCE [LARGE SCALE GENOMIC DNA]</scope>
    <source>
        <strain evidence="3">JCM 18326</strain>
    </source>
</reference>
<dbReference type="Proteomes" id="UP001500298">
    <property type="component" value="Unassembled WGS sequence"/>
</dbReference>
<organism evidence="2 3">
    <name type="scientific">Algivirga pacifica</name>
    <dbReference type="NCBI Taxonomy" id="1162670"/>
    <lineage>
        <taxon>Bacteria</taxon>
        <taxon>Pseudomonadati</taxon>
        <taxon>Bacteroidota</taxon>
        <taxon>Cytophagia</taxon>
        <taxon>Cytophagales</taxon>
        <taxon>Flammeovirgaceae</taxon>
        <taxon>Algivirga</taxon>
    </lineage>
</organism>
<comment type="caution">
    <text evidence="2">The sequence shown here is derived from an EMBL/GenBank/DDBJ whole genome shotgun (WGS) entry which is preliminary data.</text>
</comment>
<feature type="domain" description="Tox-PL" evidence="1">
    <location>
        <begin position="166"/>
        <end position="264"/>
    </location>
</feature>
<dbReference type="InterPro" id="IPR028908">
    <property type="entry name" value="Tox-PL_dom"/>
</dbReference>
<gene>
    <name evidence="2" type="ORF">GCM10023331_41280</name>
</gene>
<accession>A0ABP9DU44</accession>
<protein>
    <recommendedName>
        <fullName evidence="1">Tox-PL domain-containing protein</fullName>
    </recommendedName>
</protein>
<proteinExistence type="predicted"/>
<name>A0ABP9DU44_9BACT</name>